<keyword evidence="1 4" id="KW-0489">Methyltransferase</keyword>
<dbReference type="PANTHER" id="PTHR43191:SF2">
    <property type="entry name" value="RRNA METHYLTRANSFERASE 3, MITOCHONDRIAL"/>
    <property type="match status" value="1"/>
</dbReference>
<dbReference type="GO" id="GO:0008173">
    <property type="term" value="F:RNA methyltransferase activity"/>
    <property type="evidence" value="ECO:0007669"/>
    <property type="project" value="InterPro"/>
</dbReference>
<organism evidence="4 5">
    <name type="scientific">Anaerocolumna aminovalerica</name>
    <dbReference type="NCBI Taxonomy" id="1527"/>
    <lineage>
        <taxon>Bacteria</taxon>
        <taxon>Bacillati</taxon>
        <taxon>Bacillota</taxon>
        <taxon>Clostridia</taxon>
        <taxon>Lachnospirales</taxon>
        <taxon>Lachnospiraceae</taxon>
        <taxon>Anaerocolumna</taxon>
    </lineage>
</organism>
<dbReference type="GO" id="GO:0003723">
    <property type="term" value="F:RNA binding"/>
    <property type="evidence" value="ECO:0007669"/>
    <property type="project" value="InterPro"/>
</dbReference>
<protein>
    <submittedName>
        <fullName evidence="4">RNA methyltransferase, TrmH family</fullName>
    </submittedName>
</protein>
<evidence type="ECO:0000256" key="2">
    <source>
        <dbReference type="ARBA" id="ARBA00022679"/>
    </source>
</evidence>
<evidence type="ECO:0000259" key="3">
    <source>
        <dbReference type="Pfam" id="PF00588"/>
    </source>
</evidence>
<name>A0A1I5CMC2_9FIRM</name>
<dbReference type="CDD" id="cd18082">
    <property type="entry name" value="SpoU-like_family"/>
    <property type="match status" value="1"/>
</dbReference>
<dbReference type="GO" id="GO:0032259">
    <property type="term" value="P:methylation"/>
    <property type="evidence" value="ECO:0007669"/>
    <property type="project" value="UniProtKB-KW"/>
</dbReference>
<dbReference type="InterPro" id="IPR029028">
    <property type="entry name" value="Alpha/beta_knot_MTases"/>
</dbReference>
<dbReference type="InterPro" id="IPR029026">
    <property type="entry name" value="tRNA_m1G_MTases_N"/>
</dbReference>
<gene>
    <name evidence="4" type="ORF">SAMN04489757_103146</name>
</gene>
<reference evidence="4 5" key="1">
    <citation type="submission" date="2016-10" db="EMBL/GenBank/DDBJ databases">
        <authorList>
            <person name="de Groot N.N."/>
        </authorList>
    </citation>
    <scope>NUCLEOTIDE SEQUENCE [LARGE SCALE GENOMIC DNA]</scope>
    <source>
        <strain evidence="4 5">DSM 1283</strain>
    </source>
</reference>
<dbReference type="InterPro" id="IPR001537">
    <property type="entry name" value="SpoU_MeTrfase"/>
</dbReference>
<dbReference type="AlphaFoldDB" id="A0A1I5CMC2"/>
<dbReference type="EMBL" id="FOWD01000003">
    <property type="protein sequence ID" value="SFN88026.1"/>
    <property type="molecule type" value="Genomic_DNA"/>
</dbReference>
<evidence type="ECO:0000313" key="4">
    <source>
        <dbReference type="EMBL" id="SFN88026.1"/>
    </source>
</evidence>
<feature type="domain" description="tRNA/rRNA methyltransferase SpoU type" evidence="3">
    <location>
        <begin position="94"/>
        <end position="230"/>
    </location>
</feature>
<keyword evidence="2 4" id="KW-0808">Transferase</keyword>
<dbReference type="Proteomes" id="UP000198806">
    <property type="component" value="Unassembled WGS sequence"/>
</dbReference>
<dbReference type="STRING" id="1527.SAMN04489757_103146"/>
<keyword evidence="5" id="KW-1185">Reference proteome</keyword>
<evidence type="ECO:0000313" key="5">
    <source>
        <dbReference type="Proteomes" id="UP000198806"/>
    </source>
</evidence>
<accession>A0A1I5CMC2</accession>
<proteinExistence type="predicted"/>
<dbReference type="OrthoDB" id="9794400at2"/>
<dbReference type="Pfam" id="PF00588">
    <property type="entry name" value="SpoU_methylase"/>
    <property type="match status" value="1"/>
</dbReference>
<dbReference type="RefSeq" id="WP_091684261.1">
    <property type="nucleotide sequence ID" value="NZ_BAABFM010000006.1"/>
</dbReference>
<dbReference type="GO" id="GO:0006396">
    <property type="term" value="P:RNA processing"/>
    <property type="evidence" value="ECO:0007669"/>
    <property type="project" value="InterPro"/>
</dbReference>
<sequence>MEPIKPYKKGFDYSYTLGAFPTIELIKGHPETVKGVYIHSTFTDKDNIIKLCKLNNITVLENDKLISKLSDKENCFVIGIFEKYENTLDADKSHIILVNPSNMGNLGTIIRTAVGMGIYDIGLITPCADIYNPKTIRSSMGAFFKLRHQHFTSFEEYRNQYQNHDVFTFMLNGSNTLEIQNCPKTQLFSLVFGNEATGLDDSFLEVGTSICIPQSPDVDSLNITIAVGIGAFIFTHQTK</sequence>
<dbReference type="InterPro" id="IPR051259">
    <property type="entry name" value="rRNA_Methyltransferase"/>
</dbReference>
<evidence type="ECO:0000256" key="1">
    <source>
        <dbReference type="ARBA" id="ARBA00022603"/>
    </source>
</evidence>
<dbReference type="SUPFAM" id="SSF75217">
    <property type="entry name" value="alpha/beta knot"/>
    <property type="match status" value="1"/>
</dbReference>
<dbReference type="Gene3D" id="3.40.1280.10">
    <property type="match status" value="1"/>
</dbReference>
<dbReference type="PANTHER" id="PTHR43191">
    <property type="entry name" value="RRNA METHYLTRANSFERASE 3"/>
    <property type="match status" value="1"/>
</dbReference>